<dbReference type="RefSeq" id="WP_203413593.1">
    <property type="nucleotide sequence ID" value="NZ_CP060244.1"/>
</dbReference>
<evidence type="ECO:0000313" key="3">
    <source>
        <dbReference type="Proteomes" id="UP000516349"/>
    </source>
</evidence>
<sequence>MAYSIFIDTKQTEKMLRKLAKNQVPFAVAKGLTITAAGARDMMKQDIPNIFDNNNAFTRNAVGISPANKLDLIARVFVKDQQAEYLGFEEFGGSRSPGEGAKNSNAKAIPLGGKDARKKAGGTLPRNYIKNLAARAKADKARPKGTKGKKLRFSIVKISGKAPNGMGAGGFFKRDRKYGTIKRLVEFFDEATYKPKFGFLNKVSDNIQQELSKNIEEAFNDVLRDLNK</sequence>
<name>A0A7H1NUH0_9PROT</name>
<dbReference type="Proteomes" id="UP000516349">
    <property type="component" value="Chromosome"/>
</dbReference>
<organism evidence="2 3">
    <name type="scientific">Entomobacter blattae</name>
    <dbReference type="NCBI Taxonomy" id="2762277"/>
    <lineage>
        <taxon>Bacteria</taxon>
        <taxon>Pseudomonadati</taxon>
        <taxon>Pseudomonadota</taxon>
        <taxon>Alphaproteobacteria</taxon>
        <taxon>Acetobacterales</taxon>
        <taxon>Acetobacteraceae</taxon>
        <taxon>Entomobacter</taxon>
    </lineage>
</organism>
<proteinExistence type="predicted"/>
<dbReference type="AlphaFoldDB" id="A0A7H1NUH0"/>
<protein>
    <submittedName>
        <fullName evidence="2">Uncharacterized protein</fullName>
    </submittedName>
</protein>
<feature type="region of interest" description="Disordered" evidence="1">
    <location>
        <begin position="94"/>
        <end position="116"/>
    </location>
</feature>
<gene>
    <name evidence="2" type="ORF">JGUZn3_22290</name>
</gene>
<dbReference type="EMBL" id="CP060244">
    <property type="protein sequence ID" value="QNT79430.1"/>
    <property type="molecule type" value="Genomic_DNA"/>
</dbReference>
<reference evidence="2 3" key="1">
    <citation type="submission" date="2020-08" db="EMBL/GenBank/DDBJ databases">
        <title>Complete genome sequence of Entomobacter blattae G55GP.</title>
        <authorList>
            <person name="Poehlein A."/>
            <person name="Guzman J."/>
            <person name="Daniel R."/>
            <person name="Vilcinskas A."/>
        </authorList>
    </citation>
    <scope>NUCLEOTIDE SEQUENCE [LARGE SCALE GENOMIC DNA]</scope>
    <source>
        <strain evidence="2 3">G55GP</strain>
    </source>
</reference>
<dbReference type="KEGG" id="ebla:JGUZn3_22290"/>
<evidence type="ECO:0000313" key="2">
    <source>
        <dbReference type="EMBL" id="QNT79430.1"/>
    </source>
</evidence>
<accession>A0A7H1NUH0</accession>
<evidence type="ECO:0000256" key="1">
    <source>
        <dbReference type="SAM" id="MobiDB-lite"/>
    </source>
</evidence>
<keyword evidence="3" id="KW-1185">Reference proteome</keyword>